<evidence type="ECO:0000313" key="2">
    <source>
        <dbReference type="EMBL" id="MET7030612.1"/>
    </source>
</evidence>
<feature type="transmembrane region" description="Helical" evidence="1">
    <location>
        <begin position="102"/>
        <end position="122"/>
    </location>
</feature>
<evidence type="ECO:0000256" key="1">
    <source>
        <dbReference type="SAM" id="Phobius"/>
    </source>
</evidence>
<feature type="transmembrane region" description="Helical" evidence="1">
    <location>
        <begin position="129"/>
        <end position="147"/>
    </location>
</feature>
<protein>
    <submittedName>
        <fullName evidence="2">Carotenoid biosynthesis protein</fullName>
    </submittedName>
</protein>
<evidence type="ECO:0000313" key="3">
    <source>
        <dbReference type="Proteomes" id="UP001549773"/>
    </source>
</evidence>
<organism evidence="2 3">
    <name type="scientific">Sediminicola luteus</name>
    <dbReference type="NCBI Taxonomy" id="319238"/>
    <lineage>
        <taxon>Bacteria</taxon>
        <taxon>Pseudomonadati</taxon>
        <taxon>Bacteroidota</taxon>
        <taxon>Flavobacteriia</taxon>
        <taxon>Flavobacteriales</taxon>
        <taxon>Flavobacteriaceae</taxon>
        <taxon>Sediminicola</taxon>
    </lineage>
</organism>
<keyword evidence="3" id="KW-1185">Reference proteome</keyword>
<keyword evidence="1" id="KW-1133">Transmembrane helix</keyword>
<dbReference type="Proteomes" id="UP001549773">
    <property type="component" value="Unassembled WGS sequence"/>
</dbReference>
<dbReference type="Pfam" id="PF04240">
    <property type="entry name" value="Caroten_synth"/>
    <property type="match status" value="1"/>
</dbReference>
<dbReference type="InterPro" id="IPR007354">
    <property type="entry name" value="CruF-like"/>
</dbReference>
<proteinExistence type="predicted"/>
<accession>A0ABV2TZD6</accession>
<dbReference type="PANTHER" id="PTHR39419">
    <property type="entry name" value="SLL0814 PROTEIN"/>
    <property type="match status" value="1"/>
</dbReference>
<keyword evidence="1" id="KW-0472">Membrane</keyword>
<name>A0ABV2TZD6_9FLAO</name>
<dbReference type="PANTHER" id="PTHR39419:SF1">
    <property type="entry name" value="SLL0814 PROTEIN"/>
    <property type="match status" value="1"/>
</dbReference>
<keyword evidence="1" id="KW-0812">Transmembrane</keyword>
<reference evidence="2 3" key="1">
    <citation type="submission" date="2024-07" db="EMBL/GenBank/DDBJ databases">
        <title>The genome sequence of type strain Sediminicola luteus GDMCC 1.2596T.</title>
        <authorList>
            <person name="Liu Y."/>
        </authorList>
    </citation>
    <scope>NUCLEOTIDE SEQUENCE [LARGE SCALE GENOMIC DNA]</scope>
    <source>
        <strain evidence="2 3">GDMCC 1.2596</strain>
    </source>
</reference>
<dbReference type="RefSeq" id="WP_354619405.1">
    <property type="nucleotide sequence ID" value="NZ_JBEWYP010000010.1"/>
</dbReference>
<feature type="transmembrane region" description="Helical" evidence="1">
    <location>
        <begin position="194"/>
        <end position="213"/>
    </location>
</feature>
<sequence>MRDKIITNKTTVAIGVVWLFHIAALIGITMGYQEWFVSKTTLNLSISLLLFIWVYPMDTAKKIGAFSLFFTGGMFAEWLGVNYGVLFGTYSYGSNFGPKLDGVPYLIGIYWGILTFICATLATKITSSAPVKIVLAAGLMVLLDFFMEHSAPIFDFWAFEGQAAPLENYTTWFALAVIFQMILHFLKQEGNFKFSLHLYIAQLVFFGYFFLFFG</sequence>
<feature type="transmembrane region" description="Helical" evidence="1">
    <location>
        <begin position="12"/>
        <end position="30"/>
    </location>
</feature>
<feature type="transmembrane region" description="Helical" evidence="1">
    <location>
        <begin position="169"/>
        <end position="187"/>
    </location>
</feature>
<gene>
    <name evidence="2" type="ORF">ABXZ32_14490</name>
</gene>
<feature type="transmembrane region" description="Helical" evidence="1">
    <location>
        <begin position="36"/>
        <end position="55"/>
    </location>
</feature>
<dbReference type="EMBL" id="JBEWYP010000010">
    <property type="protein sequence ID" value="MET7030612.1"/>
    <property type="molecule type" value="Genomic_DNA"/>
</dbReference>
<feature type="transmembrane region" description="Helical" evidence="1">
    <location>
        <begin position="67"/>
        <end position="90"/>
    </location>
</feature>
<comment type="caution">
    <text evidence="2">The sequence shown here is derived from an EMBL/GenBank/DDBJ whole genome shotgun (WGS) entry which is preliminary data.</text>
</comment>